<feature type="chain" id="PRO_5047266286" evidence="1">
    <location>
        <begin position="32"/>
        <end position="188"/>
    </location>
</feature>
<name>A0ABW4TPB1_9ACTN</name>
<organism evidence="2 3">
    <name type="scientific">Nocardioides aestuarii</name>
    <dbReference type="NCBI Taxonomy" id="252231"/>
    <lineage>
        <taxon>Bacteria</taxon>
        <taxon>Bacillati</taxon>
        <taxon>Actinomycetota</taxon>
        <taxon>Actinomycetes</taxon>
        <taxon>Propionibacteriales</taxon>
        <taxon>Nocardioidaceae</taxon>
        <taxon>Nocardioides</taxon>
    </lineage>
</organism>
<dbReference type="Proteomes" id="UP001597351">
    <property type="component" value="Unassembled WGS sequence"/>
</dbReference>
<feature type="signal peptide" evidence="1">
    <location>
        <begin position="1"/>
        <end position="31"/>
    </location>
</feature>
<evidence type="ECO:0000256" key="1">
    <source>
        <dbReference type="SAM" id="SignalP"/>
    </source>
</evidence>
<accession>A0ABW4TPB1</accession>
<dbReference type="RefSeq" id="WP_343919227.1">
    <property type="nucleotide sequence ID" value="NZ_BAAAJT010000002.1"/>
</dbReference>
<evidence type="ECO:0000313" key="2">
    <source>
        <dbReference type="EMBL" id="MFD1947800.1"/>
    </source>
</evidence>
<sequence>MRTSLTSTAVALSAAALTVGLTAGLAGTANAERYGVDDSRDTFHGSDIRDVSVVNGPKNVHVTSTHDNLVPDFKSGSGGRIYLDTDRDDWGPEYVLVGGFYSGTDYQLLETDGFASANWGEPVEGSYQMTLDFTAEQVHLRVSQEALGGADEVRVAMRVSGQRTDGSSHGLVDWLGDRRVMTPWVAQG</sequence>
<reference evidence="3" key="1">
    <citation type="journal article" date="2019" name="Int. J. Syst. Evol. Microbiol.">
        <title>The Global Catalogue of Microorganisms (GCM) 10K type strain sequencing project: providing services to taxonomists for standard genome sequencing and annotation.</title>
        <authorList>
            <consortium name="The Broad Institute Genomics Platform"/>
            <consortium name="The Broad Institute Genome Sequencing Center for Infectious Disease"/>
            <person name="Wu L."/>
            <person name="Ma J."/>
        </authorList>
    </citation>
    <scope>NUCLEOTIDE SEQUENCE [LARGE SCALE GENOMIC DNA]</scope>
    <source>
        <strain evidence="3">CGMCC 1.12477</strain>
    </source>
</reference>
<keyword evidence="3" id="KW-1185">Reference proteome</keyword>
<keyword evidence="1" id="KW-0732">Signal</keyword>
<comment type="caution">
    <text evidence="2">The sequence shown here is derived from an EMBL/GenBank/DDBJ whole genome shotgun (WGS) entry which is preliminary data.</text>
</comment>
<evidence type="ECO:0000313" key="3">
    <source>
        <dbReference type="Proteomes" id="UP001597351"/>
    </source>
</evidence>
<dbReference type="EMBL" id="JBHUGD010000003">
    <property type="protein sequence ID" value="MFD1947800.1"/>
    <property type="molecule type" value="Genomic_DNA"/>
</dbReference>
<gene>
    <name evidence="2" type="ORF">ACFSDE_13450</name>
</gene>
<protein>
    <submittedName>
        <fullName evidence="2">Uncharacterized protein</fullName>
    </submittedName>
</protein>
<proteinExistence type="predicted"/>